<name>D4BG37_9ENTR</name>
<dbReference type="AlphaFoldDB" id="D4BG37"/>
<protein>
    <submittedName>
        <fullName evidence="1">Integrating conjugative element protein PilL, PFGI-1 class</fullName>
    </submittedName>
</protein>
<dbReference type="HOGENOM" id="CLU_068440_2_0_6"/>
<evidence type="ECO:0000313" key="2">
    <source>
        <dbReference type="Proteomes" id="UP000003880"/>
    </source>
</evidence>
<proteinExistence type="predicted"/>
<dbReference type="InterPro" id="IPR022260">
    <property type="entry name" value="Integr_conj_element_PilL"/>
</dbReference>
<dbReference type="EMBL" id="ABWL02000016">
    <property type="protein sequence ID" value="EFE07324.1"/>
    <property type="molecule type" value="Genomic_DNA"/>
</dbReference>
<dbReference type="NCBIfam" id="TIGR03748">
    <property type="entry name" value="conj_PilL"/>
    <property type="match status" value="1"/>
</dbReference>
<reference evidence="1 2" key="1">
    <citation type="submission" date="2010-02" db="EMBL/GenBank/DDBJ databases">
        <authorList>
            <person name="Weinstock G."/>
            <person name="Sodergren E."/>
            <person name="Clifton S."/>
            <person name="Fulton L."/>
            <person name="Fulton B."/>
            <person name="Courtney L."/>
            <person name="Fronick C."/>
            <person name="Harrison M."/>
            <person name="Strong C."/>
            <person name="Farmer C."/>
            <person name="Delahaunty K."/>
            <person name="Markovic C."/>
            <person name="Hall O."/>
            <person name="Minx P."/>
            <person name="Tomlinson C."/>
            <person name="Mitreva M."/>
            <person name="Nelson J."/>
            <person name="Hou S."/>
            <person name="Wollam A."/>
            <person name="Pepin K.H."/>
            <person name="Johnson M."/>
            <person name="Bhonagiri V."/>
            <person name="Zhang X."/>
            <person name="Suruliraj S."/>
            <person name="Warren W."/>
            <person name="Chinwalla A."/>
            <person name="Mardis E.R."/>
            <person name="Wilson R.K."/>
        </authorList>
    </citation>
    <scope>NUCLEOTIDE SEQUENCE [LARGE SCALE GENOMIC DNA]</scope>
    <source>
        <strain evidence="1 2">ATCC 29220</strain>
    </source>
</reference>
<evidence type="ECO:0000313" key="1">
    <source>
        <dbReference type="EMBL" id="EFE07324.1"/>
    </source>
</evidence>
<sequence length="191" mass="21210">MTPTPGVFFSSPKNNFALSAFSPLRTLGLFLTRFRETMARITGWIITLLMLGGCTAPRQPPAPAPKQPTPPAPEVVRYDRYLLINTRPDEAQRNPLHQIVNINLPLKLKLTVGDAFTWLLKQSGYSLCADDHPTQFLAGKPLPLSQYQLGPMRLEEALKTLAGPGWLMQTDVLNREVCFHLNTPGTGDHHA</sequence>
<dbReference type="Proteomes" id="UP000003880">
    <property type="component" value="Unassembled WGS sequence"/>
</dbReference>
<dbReference type="eggNOG" id="COG3266">
    <property type="taxonomic scope" value="Bacteria"/>
</dbReference>
<organism evidence="1 2">
    <name type="scientific">Citrobacter youngae ATCC 29220</name>
    <dbReference type="NCBI Taxonomy" id="500640"/>
    <lineage>
        <taxon>Bacteria</taxon>
        <taxon>Pseudomonadati</taxon>
        <taxon>Pseudomonadota</taxon>
        <taxon>Gammaproteobacteria</taxon>
        <taxon>Enterobacterales</taxon>
        <taxon>Enterobacteriaceae</taxon>
        <taxon>Citrobacter</taxon>
        <taxon>Citrobacter freundii complex</taxon>
    </lineage>
</organism>
<gene>
    <name evidence="1" type="ORF">CIT292_09208</name>
</gene>
<comment type="caution">
    <text evidence="1">The sequence shown here is derived from an EMBL/GenBank/DDBJ whole genome shotgun (WGS) entry which is preliminary data.</text>
</comment>
<accession>D4BG37</accession>